<dbReference type="PANTHER" id="PTHR20854:SF4">
    <property type="entry name" value="INOSITOL-1-MONOPHOSPHATASE-RELATED"/>
    <property type="match status" value="1"/>
</dbReference>
<dbReference type="EMBL" id="PTIX01000002">
    <property type="protein sequence ID" value="PPK70256.1"/>
    <property type="molecule type" value="Genomic_DNA"/>
</dbReference>
<dbReference type="GO" id="GO:0046872">
    <property type="term" value="F:metal ion binding"/>
    <property type="evidence" value="ECO:0007669"/>
    <property type="project" value="UniProtKB-KW"/>
</dbReference>
<feature type="binding site" evidence="5">
    <location>
        <position position="66"/>
    </location>
    <ligand>
        <name>Mg(2+)</name>
        <dbReference type="ChEBI" id="CHEBI:18420"/>
        <label>1</label>
        <note>catalytic</note>
    </ligand>
</feature>
<dbReference type="CDD" id="cd01639">
    <property type="entry name" value="IMPase"/>
    <property type="match status" value="1"/>
</dbReference>
<keyword evidence="4 5" id="KW-0460">Magnesium</keyword>
<dbReference type="RefSeq" id="WP_245931046.1">
    <property type="nucleotide sequence ID" value="NZ_CP154825.1"/>
</dbReference>
<dbReference type="GO" id="GO:0046854">
    <property type="term" value="P:phosphatidylinositol phosphate biosynthetic process"/>
    <property type="evidence" value="ECO:0007669"/>
    <property type="project" value="InterPro"/>
</dbReference>
<dbReference type="PANTHER" id="PTHR20854">
    <property type="entry name" value="INOSITOL MONOPHOSPHATASE"/>
    <property type="match status" value="1"/>
</dbReference>
<proteinExistence type="inferred from homology"/>
<comment type="cofactor">
    <cofactor evidence="2 5 6">
        <name>Mg(2+)</name>
        <dbReference type="ChEBI" id="CHEBI:18420"/>
    </cofactor>
</comment>
<dbReference type="EC" id="3.1.3.25" evidence="6"/>
<name>A0A2S6GYL4_9PSEU</name>
<evidence type="ECO:0000256" key="3">
    <source>
        <dbReference type="ARBA" id="ARBA00022723"/>
    </source>
</evidence>
<evidence type="ECO:0000313" key="8">
    <source>
        <dbReference type="Proteomes" id="UP000239203"/>
    </source>
</evidence>
<dbReference type="GO" id="GO:0008934">
    <property type="term" value="F:inositol monophosphate 1-phosphatase activity"/>
    <property type="evidence" value="ECO:0007669"/>
    <property type="project" value="InterPro"/>
</dbReference>
<gene>
    <name evidence="7" type="ORF">CLV40_102167</name>
</gene>
<dbReference type="GO" id="GO:0007165">
    <property type="term" value="P:signal transduction"/>
    <property type="evidence" value="ECO:0007669"/>
    <property type="project" value="TreeGrafter"/>
</dbReference>
<reference evidence="7 8" key="1">
    <citation type="submission" date="2018-02" db="EMBL/GenBank/DDBJ databases">
        <title>Genomic Encyclopedia of Archaeal and Bacterial Type Strains, Phase II (KMG-II): from individual species to whole genera.</title>
        <authorList>
            <person name="Goeker M."/>
        </authorList>
    </citation>
    <scope>NUCLEOTIDE SEQUENCE [LARGE SCALE GENOMIC DNA]</scope>
    <source>
        <strain evidence="7 8">YU 961-1</strain>
    </source>
</reference>
<evidence type="ECO:0000313" key="7">
    <source>
        <dbReference type="EMBL" id="PPK70256.1"/>
    </source>
</evidence>
<dbReference type="GO" id="GO:0006020">
    <property type="term" value="P:inositol metabolic process"/>
    <property type="evidence" value="ECO:0007669"/>
    <property type="project" value="TreeGrafter"/>
</dbReference>
<feature type="binding site" evidence="5">
    <location>
        <position position="84"/>
    </location>
    <ligand>
        <name>Mg(2+)</name>
        <dbReference type="ChEBI" id="CHEBI:18420"/>
        <label>1</label>
        <note>catalytic</note>
    </ligand>
</feature>
<accession>A0A2S6GYL4</accession>
<dbReference type="Proteomes" id="UP000239203">
    <property type="component" value="Unassembled WGS sequence"/>
</dbReference>
<feature type="binding site" evidence="5">
    <location>
        <position position="82"/>
    </location>
    <ligand>
        <name>Mg(2+)</name>
        <dbReference type="ChEBI" id="CHEBI:18420"/>
        <label>1</label>
        <note>catalytic</note>
    </ligand>
</feature>
<feature type="binding site" evidence="5">
    <location>
        <position position="213"/>
    </location>
    <ligand>
        <name>Mg(2+)</name>
        <dbReference type="ChEBI" id="CHEBI:18420"/>
        <label>1</label>
        <note>catalytic</note>
    </ligand>
</feature>
<comment type="similarity">
    <text evidence="6">Belongs to the inositol monophosphatase superfamily.</text>
</comment>
<organism evidence="7 8">
    <name type="scientific">Actinokineospora auranticolor</name>
    <dbReference type="NCBI Taxonomy" id="155976"/>
    <lineage>
        <taxon>Bacteria</taxon>
        <taxon>Bacillati</taxon>
        <taxon>Actinomycetota</taxon>
        <taxon>Actinomycetes</taxon>
        <taxon>Pseudonocardiales</taxon>
        <taxon>Pseudonocardiaceae</taxon>
        <taxon>Actinokineospora</taxon>
    </lineage>
</organism>
<dbReference type="AlphaFoldDB" id="A0A2S6GYL4"/>
<dbReference type="PRINTS" id="PR00377">
    <property type="entry name" value="IMPHPHTASES"/>
</dbReference>
<protein>
    <recommendedName>
        <fullName evidence="6">Inositol-1-monophosphatase</fullName>
        <ecNumber evidence="6">3.1.3.25</ecNumber>
    </recommendedName>
</protein>
<evidence type="ECO:0000256" key="6">
    <source>
        <dbReference type="RuleBase" id="RU364068"/>
    </source>
</evidence>
<evidence type="ECO:0000256" key="5">
    <source>
        <dbReference type="PIRSR" id="PIRSR600760-2"/>
    </source>
</evidence>
<keyword evidence="6" id="KW-0378">Hydrolase</keyword>
<dbReference type="InterPro" id="IPR020550">
    <property type="entry name" value="Inositol_monophosphatase_CS"/>
</dbReference>
<keyword evidence="8" id="KW-1185">Reference proteome</keyword>
<evidence type="ECO:0000256" key="1">
    <source>
        <dbReference type="ARBA" id="ARBA00001033"/>
    </source>
</evidence>
<dbReference type="Pfam" id="PF00459">
    <property type="entry name" value="Inositol_P"/>
    <property type="match status" value="1"/>
</dbReference>
<dbReference type="Gene3D" id="3.40.190.80">
    <property type="match status" value="1"/>
</dbReference>
<evidence type="ECO:0000256" key="4">
    <source>
        <dbReference type="ARBA" id="ARBA00022842"/>
    </source>
</evidence>
<evidence type="ECO:0000256" key="2">
    <source>
        <dbReference type="ARBA" id="ARBA00001946"/>
    </source>
</evidence>
<dbReference type="InterPro" id="IPR033942">
    <property type="entry name" value="IMPase"/>
</dbReference>
<comment type="caution">
    <text evidence="7">The sequence shown here is derived from an EMBL/GenBank/DDBJ whole genome shotgun (WGS) entry which is preliminary data.</text>
</comment>
<dbReference type="InterPro" id="IPR000760">
    <property type="entry name" value="Inositol_monophosphatase-like"/>
</dbReference>
<comment type="catalytic activity">
    <reaction evidence="1 6">
        <text>a myo-inositol phosphate + H2O = myo-inositol + phosphate</text>
        <dbReference type="Rhea" id="RHEA:24056"/>
        <dbReference type="ChEBI" id="CHEBI:15377"/>
        <dbReference type="ChEBI" id="CHEBI:17268"/>
        <dbReference type="ChEBI" id="CHEBI:43474"/>
        <dbReference type="ChEBI" id="CHEBI:84139"/>
        <dbReference type="EC" id="3.1.3.25"/>
    </reaction>
</comment>
<feature type="binding site" evidence="5">
    <location>
        <position position="85"/>
    </location>
    <ligand>
        <name>Mg(2+)</name>
        <dbReference type="ChEBI" id="CHEBI:18420"/>
        <label>1</label>
        <note>catalytic</note>
    </ligand>
</feature>
<keyword evidence="3 5" id="KW-0479">Metal-binding</keyword>
<dbReference type="PROSITE" id="PS00630">
    <property type="entry name" value="IMP_2"/>
    <property type="match status" value="1"/>
</dbReference>
<dbReference type="Gene3D" id="3.30.540.10">
    <property type="entry name" value="Fructose-1,6-Bisphosphatase, subunit A, domain 1"/>
    <property type="match status" value="1"/>
</dbReference>
<dbReference type="SUPFAM" id="SSF56655">
    <property type="entry name" value="Carbohydrate phosphatase"/>
    <property type="match status" value="1"/>
</dbReference>
<sequence length="258" mass="27118">MNEHQAHLKIAEDAVTIARDLIARAGPLTVRDKGDRDRVTDLDITIERTVRAYLAEQTPDIGFLGEEEGTTATSSDSVWTLDPIDGTSNLVHGLPLYAVSLALVTNNRPVVAVIDLPALNMHYTATEGGGAHNQHGPISASTTTDLSSAIVSLGDYAVGVHAEEKNHERLAITARLAANVERIRMFGSAAIDLAWVAEGRTDAAIILSNKAWDTAAGVLIAREAGAIVSDISGGRHVIESLSTIATAPGVYSGALSLV</sequence>